<keyword evidence="3" id="KW-1185">Reference proteome</keyword>
<accession>A0A5C3NNU7</accession>
<organism evidence="2 3">
    <name type="scientific">Polyporus arcularius HHB13444</name>
    <dbReference type="NCBI Taxonomy" id="1314778"/>
    <lineage>
        <taxon>Eukaryota</taxon>
        <taxon>Fungi</taxon>
        <taxon>Dikarya</taxon>
        <taxon>Basidiomycota</taxon>
        <taxon>Agaricomycotina</taxon>
        <taxon>Agaricomycetes</taxon>
        <taxon>Polyporales</taxon>
        <taxon>Polyporaceae</taxon>
        <taxon>Polyporus</taxon>
    </lineage>
</organism>
<evidence type="ECO:0000313" key="3">
    <source>
        <dbReference type="Proteomes" id="UP000308197"/>
    </source>
</evidence>
<dbReference type="AlphaFoldDB" id="A0A5C3NNU7"/>
<feature type="region of interest" description="Disordered" evidence="1">
    <location>
        <begin position="556"/>
        <end position="583"/>
    </location>
</feature>
<feature type="region of interest" description="Disordered" evidence="1">
    <location>
        <begin position="612"/>
        <end position="644"/>
    </location>
</feature>
<sequence>MSPSSVTELQRLRRENTELQRLQQGTYFEQAELERLQRENATLRAAHMNTSAPSFALDPELVDTSAALSPEIIGRITPRITPGVTSHAEDFQGVALPLAHFAGSCRTYETLKTFNLPMTMDGKFKIVKYLHKGHEKHPYWYRERWNNHKDKVVRAGQIQRVGNMAVAQGDEKETFLTNPDGTPVTPQRAREIRGYAYEIWRDYAAEHGVAALPRTWMKATTTFKVDFTRLILGDAPELGFCHDGWHSDALGQDNWSQWQCNFLASVDPCSLDDLLLAEEVCAAKVKHDKKMASRRIKRNTRKTASLVCQARVCGRTRIHRTSQACTHHAAIHADNTPGLDGSLGPLPVREDFDFEYLPLRSDADVSPGDVSSGDVTGFSDERNPGDTVTSTSGGGAACDIAAQPDILVSSAAPSSDLIVPADSTTSLGDLQDADATHGSDSTMCLDPAVPSGDVPDSGSPLNAVLSVHPTSSLDDISSGPSDPRAKLNTGSTLSVNASVNVTVAPANISETEESPSGPPGDATAQPARARVANPFMAILAHEDRVPIAPAQIAPVAPSKDKKTKAPKGSAAWPPVQQRDTQKSQKEICAILWYKETGGTKAEFNKFYGSMKDGARKKWKSERDAPAAPTQEDKLDQSAGKQGGE</sequence>
<feature type="region of interest" description="Disordered" evidence="1">
    <location>
        <begin position="363"/>
        <end position="396"/>
    </location>
</feature>
<dbReference type="Proteomes" id="UP000308197">
    <property type="component" value="Unassembled WGS sequence"/>
</dbReference>
<evidence type="ECO:0000256" key="1">
    <source>
        <dbReference type="SAM" id="MobiDB-lite"/>
    </source>
</evidence>
<evidence type="ECO:0000313" key="2">
    <source>
        <dbReference type="EMBL" id="TFK78349.1"/>
    </source>
</evidence>
<protein>
    <submittedName>
        <fullName evidence="2">Uncharacterized protein</fullName>
    </submittedName>
</protein>
<proteinExistence type="predicted"/>
<gene>
    <name evidence="2" type="ORF">K466DRAFT_607068</name>
</gene>
<feature type="compositionally biased region" description="Polar residues" evidence="1">
    <location>
        <begin position="468"/>
        <end position="480"/>
    </location>
</feature>
<feature type="compositionally biased region" description="Basic and acidic residues" evidence="1">
    <location>
        <begin position="612"/>
        <end position="635"/>
    </location>
</feature>
<dbReference type="InParanoid" id="A0A5C3NNU7"/>
<dbReference type="EMBL" id="ML212599">
    <property type="protein sequence ID" value="TFK78349.1"/>
    <property type="molecule type" value="Genomic_DNA"/>
</dbReference>
<reference evidence="2 3" key="1">
    <citation type="journal article" date="2019" name="Nat. Ecol. Evol.">
        <title>Megaphylogeny resolves global patterns of mushroom evolution.</title>
        <authorList>
            <person name="Varga T."/>
            <person name="Krizsan K."/>
            <person name="Foldi C."/>
            <person name="Dima B."/>
            <person name="Sanchez-Garcia M."/>
            <person name="Sanchez-Ramirez S."/>
            <person name="Szollosi G.J."/>
            <person name="Szarkandi J.G."/>
            <person name="Papp V."/>
            <person name="Albert L."/>
            <person name="Andreopoulos W."/>
            <person name="Angelini C."/>
            <person name="Antonin V."/>
            <person name="Barry K.W."/>
            <person name="Bougher N.L."/>
            <person name="Buchanan P."/>
            <person name="Buyck B."/>
            <person name="Bense V."/>
            <person name="Catcheside P."/>
            <person name="Chovatia M."/>
            <person name="Cooper J."/>
            <person name="Damon W."/>
            <person name="Desjardin D."/>
            <person name="Finy P."/>
            <person name="Geml J."/>
            <person name="Haridas S."/>
            <person name="Hughes K."/>
            <person name="Justo A."/>
            <person name="Karasinski D."/>
            <person name="Kautmanova I."/>
            <person name="Kiss B."/>
            <person name="Kocsube S."/>
            <person name="Kotiranta H."/>
            <person name="LaButti K.M."/>
            <person name="Lechner B.E."/>
            <person name="Liimatainen K."/>
            <person name="Lipzen A."/>
            <person name="Lukacs Z."/>
            <person name="Mihaltcheva S."/>
            <person name="Morgado L.N."/>
            <person name="Niskanen T."/>
            <person name="Noordeloos M.E."/>
            <person name="Ohm R.A."/>
            <person name="Ortiz-Santana B."/>
            <person name="Ovrebo C."/>
            <person name="Racz N."/>
            <person name="Riley R."/>
            <person name="Savchenko A."/>
            <person name="Shiryaev A."/>
            <person name="Soop K."/>
            <person name="Spirin V."/>
            <person name="Szebenyi C."/>
            <person name="Tomsovsky M."/>
            <person name="Tulloss R.E."/>
            <person name="Uehling J."/>
            <person name="Grigoriev I.V."/>
            <person name="Vagvolgyi C."/>
            <person name="Papp T."/>
            <person name="Martin F.M."/>
            <person name="Miettinen O."/>
            <person name="Hibbett D.S."/>
            <person name="Nagy L.G."/>
        </authorList>
    </citation>
    <scope>NUCLEOTIDE SEQUENCE [LARGE SCALE GENOMIC DNA]</scope>
    <source>
        <strain evidence="2 3">HHB13444</strain>
    </source>
</reference>
<name>A0A5C3NNU7_9APHY</name>
<feature type="region of interest" description="Disordered" evidence="1">
    <location>
        <begin position="429"/>
        <end position="491"/>
    </location>
</feature>